<feature type="region of interest" description="Disordered" evidence="1">
    <location>
        <begin position="36"/>
        <end position="66"/>
    </location>
</feature>
<dbReference type="EMBL" id="KZ678503">
    <property type="protein sequence ID" value="PSR81414.1"/>
    <property type="molecule type" value="Genomic_DNA"/>
</dbReference>
<evidence type="ECO:0000256" key="1">
    <source>
        <dbReference type="SAM" id="MobiDB-lite"/>
    </source>
</evidence>
<protein>
    <submittedName>
        <fullName evidence="2">Uncharacterized protein</fullName>
    </submittedName>
</protein>
<proteinExistence type="predicted"/>
<dbReference type="AlphaFoldDB" id="A0A2T3A203"/>
<accession>A0A2T3A203</accession>
<feature type="compositionally biased region" description="Basic and acidic residues" evidence="1">
    <location>
        <begin position="56"/>
        <end position="65"/>
    </location>
</feature>
<gene>
    <name evidence="2" type="ORF">BD289DRAFT_40871</name>
</gene>
<dbReference type="InParanoid" id="A0A2T3A203"/>
<name>A0A2T3A203_9PEZI</name>
<sequence>MIPIDSQPASSSSAENTKPSFLSFIHDAKCHFQSLAGKKKKKTEKKSNKRRKVRRQERLRNESPHHFVPRTTGRICLHFPVPLSLSYAVTSYIRKKQLAKPPFHMCNILSTKRLCRHQPQFCIKTTHTHTYTLAVHRQPASGHDDSTRSKQRRPGGLCTTHSRRRRLSRLHGEEPRRVAGIRT</sequence>
<organism evidence="2 3">
    <name type="scientific">Coniella lustricola</name>
    <dbReference type="NCBI Taxonomy" id="2025994"/>
    <lineage>
        <taxon>Eukaryota</taxon>
        <taxon>Fungi</taxon>
        <taxon>Dikarya</taxon>
        <taxon>Ascomycota</taxon>
        <taxon>Pezizomycotina</taxon>
        <taxon>Sordariomycetes</taxon>
        <taxon>Sordariomycetidae</taxon>
        <taxon>Diaporthales</taxon>
        <taxon>Schizoparmaceae</taxon>
        <taxon>Coniella</taxon>
    </lineage>
</organism>
<reference evidence="2 3" key="1">
    <citation type="journal article" date="2018" name="Mycol. Prog.">
        <title>Coniella lustricola, a new species from submerged detritus.</title>
        <authorList>
            <person name="Raudabaugh D.B."/>
            <person name="Iturriaga T."/>
            <person name="Carver A."/>
            <person name="Mondo S."/>
            <person name="Pangilinan J."/>
            <person name="Lipzen A."/>
            <person name="He G."/>
            <person name="Amirebrahimi M."/>
            <person name="Grigoriev I.V."/>
            <person name="Miller A.N."/>
        </authorList>
    </citation>
    <scope>NUCLEOTIDE SEQUENCE [LARGE SCALE GENOMIC DNA]</scope>
    <source>
        <strain evidence="2 3">B22-T-1</strain>
    </source>
</reference>
<keyword evidence="3" id="KW-1185">Reference proteome</keyword>
<feature type="compositionally biased region" description="Basic residues" evidence="1">
    <location>
        <begin position="37"/>
        <end position="55"/>
    </location>
</feature>
<evidence type="ECO:0000313" key="2">
    <source>
        <dbReference type="EMBL" id="PSR81414.1"/>
    </source>
</evidence>
<feature type="region of interest" description="Disordered" evidence="1">
    <location>
        <begin position="137"/>
        <end position="183"/>
    </location>
</feature>
<dbReference type="Proteomes" id="UP000241462">
    <property type="component" value="Unassembled WGS sequence"/>
</dbReference>
<evidence type="ECO:0000313" key="3">
    <source>
        <dbReference type="Proteomes" id="UP000241462"/>
    </source>
</evidence>